<dbReference type="CDD" id="cd02897">
    <property type="entry name" value="A2M_2"/>
    <property type="match status" value="1"/>
</dbReference>
<evidence type="ECO:0000256" key="10">
    <source>
        <dbReference type="SAM" id="SignalP"/>
    </source>
</evidence>
<evidence type="ECO:0000256" key="7">
    <source>
        <dbReference type="ARBA" id="ARBA00023157"/>
    </source>
</evidence>
<dbReference type="Pfam" id="PF17789">
    <property type="entry name" value="MG4"/>
    <property type="match status" value="1"/>
</dbReference>
<evidence type="ECO:0000256" key="6">
    <source>
        <dbReference type="ARBA" id="ARBA00022900"/>
    </source>
</evidence>
<dbReference type="InterPro" id="IPR008930">
    <property type="entry name" value="Terpenoid_cyclase/PrenylTrfase"/>
</dbReference>
<evidence type="ECO:0000256" key="2">
    <source>
        <dbReference type="ARBA" id="ARBA00010952"/>
    </source>
</evidence>
<dbReference type="Pfam" id="PF07677">
    <property type="entry name" value="A2M_recep"/>
    <property type="match status" value="1"/>
</dbReference>
<dbReference type="FunFam" id="1.50.10.20:FF:000001">
    <property type="entry name" value="CD109 isoform 1"/>
    <property type="match status" value="1"/>
</dbReference>
<dbReference type="GO" id="GO:0005615">
    <property type="term" value="C:extracellular space"/>
    <property type="evidence" value="ECO:0007669"/>
    <property type="project" value="InterPro"/>
</dbReference>
<name>A0AAE1PAI3_9EUCA</name>
<evidence type="ECO:0000256" key="1">
    <source>
        <dbReference type="ARBA" id="ARBA00004613"/>
    </source>
</evidence>
<dbReference type="Gene3D" id="2.20.130.20">
    <property type="match status" value="1"/>
</dbReference>
<dbReference type="EMBL" id="JAWZYT010002538">
    <property type="protein sequence ID" value="KAK4303730.1"/>
    <property type="molecule type" value="Genomic_DNA"/>
</dbReference>
<sequence length="1492" mass="163385">MALCLLLLGCLLGPAFGGYYITTPRRWIAEWPTQMCVSVEEPNPVAGFLNVTVDDHIVRPLFGGGSEGSSFDTPPKNYTAFISTTIDIPAGASHQCHDIPVPATSDYRKELELSGSVSGEKVNHVVDIQFQRFSTQTYLQTDKYLYLPGQKVQLRALTVVGPELKLATEQYPEVWVTTPSRTRIAQWKNVTTSNGLIHLDFNLIDEPEEGTYTIHLMPPQGRKTTRTFKVEDFVLPRFEVTLRPPPYILATDDAFSFSVCANYTFGQPVKGNLSFTIDNSQSKKCNVLITRNITISGCTDIEATAGELKIMDCNVYNLRVQAIVTEEGTEIEAREATTVSIQRSAINFNTVYVDEYMKPNLPFTIKVRAERPDKSVGVGVPVEVCAAGKCTNLTTGADGLVTAVLPNYESFGVRMKAMNCRVNMRSAELSKDLTHYFSPSNSSLLIFAPEDTLKCAEAGQSASQHTLPVFFSARDQPTAAITVQIVSRGSIQYTNTQEYPLQSGPLPISTEHLVEPLQSPLPGTVRGVINLPISLPNTASPTVQVLIWYTRADGEVVSDNRELKVEKCLPHQVTLDWSTPKSQPGEPATITLTSLPQAVCSLGVVDKSSELLAADPDPINLDKLFNFINKFKINRYTNRQVDDYDYCSAKAQAEAEANRVSGSSDITIGFSHSHYYSDYVDALTMFDNAGVFVFTNNTIETRPCEAEGGGGPIFEDIAFASPALGRPPRPQASFAPSAAGFGGASADREGEEGTPESPDTAAPRTNFPETWLWDLVVIPASGVSEQAVTVPDTITQWVGKAVCAHPQEGIGLSAKSSITAFTPFFVDLTLPPKMKRGEILPVKMSVFNYLDRPLPVSLTLEPSPEYEILEEAPQEAAVRGKRSACIPPNDKVVLTVRIKPSEIADVNISVSAAVDQTSQPGCGAGLTTPPPQRSDALIKPIKVVPEGFLRENSWSKYICSKDFETGEDAFEAWPLTLPTVLVEGSARGWVTAVGDLLALTLQNLGSLIRMPYGCGEQNMINFAPNIFIMRYLDTTKQTTPEARSKLLNFMNTGYRRELLYLRDDGSYSAFGNADDSGSTWLTAFVLKSFKQAQKYIEVDTNQLQETSDWLLRLQGKDGCFESVGKLLHKEMQGGVGSGNAVSLTAYVMAALLEAGTPSDDSSVLKAALCLTNDNSTHPYTLATKAYALALASHPSASSLLQKLSDQAVVATNAMYWDLPTGIGSTSSSRASKLETAGYAILAMMTHDPVNNEQKARKIVKWITAQRNGQGGFYSTQDTVVALQAMATYESHLHQGPLNVQAIVTADNFTHTFTITDNNKLLEQYQTLPTLPTTVSLDMTGEGCAVLQAVQRYNIPEPEASDAFTLTVNTMTAPDKRCITKRITVCAAYSLPDKKSNMAVIEVDLISGYIPEKQDLKDLLKKDRNIKRYEVDGSQINFYIDELGVEDTCVNFRVLRQVDLEDVKPGSVVVYDYYQPEFSISKRYTLPAPEECR</sequence>
<feature type="domain" description="Alpha-2-macroglobulin" evidence="12">
    <location>
        <begin position="770"/>
        <end position="860"/>
    </location>
</feature>
<dbReference type="Gene3D" id="2.60.40.10">
    <property type="entry name" value="Immunoglobulins"/>
    <property type="match status" value="2"/>
</dbReference>
<dbReference type="Gene3D" id="1.50.10.20">
    <property type="match status" value="1"/>
</dbReference>
<keyword evidence="15" id="KW-1185">Reference proteome</keyword>
<feature type="region of interest" description="Disordered" evidence="9">
    <location>
        <begin position="728"/>
        <end position="765"/>
    </location>
</feature>
<dbReference type="Gene3D" id="2.60.40.1930">
    <property type="match status" value="2"/>
</dbReference>
<evidence type="ECO:0000259" key="13">
    <source>
        <dbReference type="SMART" id="SM01361"/>
    </source>
</evidence>
<comment type="similarity">
    <text evidence="2">Belongs to the protease inhibitor I39 (alpha-2-macroglobulin) family.</text>
</comment>
<keyword evidence="7" id="KW-1015">Disulfide bond</keyword>
<evidence type="ECO:0000313" key="14">
    <source>
        <dbReference type="EMBL" id="KAK4303730.1"/>
    </source>
</evidence>
<dbReference type="SMART" id="SM01360">
    <property type="entry name" value="A2M"/>
    <property type="match status" value="1"/>
</dbReference>
<dbReference type="SMART" id="SM01361">
    <property type="entry name" value="A2M_recep"/>
    <property type="match status" value="1"/>
</dbReference>
<dbReference type="SUPFAM" id="SSF81296">
    <property type="entry name" value="E set domains"/>
    <property type="match status" value="1"/>
</dbReference>
<dbReference type="SMART" id="SM01419">
    <property type="entry name" value="Thiol-ester_cl"/>
    <property type="match status" value="1"/>
</dbReference>
<keyword evidence="5 10" id="KW-0732">Signal</keyword>
<dbReference type="Pfam" id="PF07703">
    <property type="entry name" value="A2M_BRD"/>
    <property type="match status" value="1"/>
</dbReference>
<dbReference type="PROSITE" id="PS00477">
    <property type="entry name" value="ALPHA_2_MACROGLOBULIN"/>
    <property type="match status" value="1"/>
</dbReference>
<feature type="chain" id="PRO_5041903941" description="Alpha-2-macroglobulin" evidence="10">
    <location>
        <begin position="18"/>
        <end position="1492"/>
    </location>
</feature>
<dbReference type="InterPro" id="IPR014756">
    <property type="entry name" value="Ig_E-set"/>
</dbReference>
<evidence type="ECO:0000313" key="15">
    <source>
        <dbReference type="Proteomes" id="UP001292094"/>
    </source>
</evidence>
<proteinExistence type="inferred from homology"/>
<gene>
    <name evidence="14" type="ORF">Pmani_024278</name>
</gene>
<keyword evidence="8" id="KW-0325">Glycoprotein</keyword>
<dbReference type="PANTHER" id="PTHR11412">
    <property type="entry name" value="MACROGLOBULIN / COMPLEMENT"/>
    <property type="match status" value="1"/>
</dbReference>
<dbReference type="InterPro" id="IPR013783">
    <property type="entry name" value="Ig-like_fold"/>
</dbReference>
<dbReference type="InterPro" id="IPR019742">
    <property type="entry name" value="MacrogloblnA2_CS"/>
</dbReference>
<dbReference type="Gene3D" id="2.60.40.1940">
    <property type="match status" value="1"/>
</dbReference>
<dbReference type="PANTHER" id="PTHR11412:SF171">
    <property type="entry name" value="PREGNANCY ZONE PROTEIN-LIKE PROTEIN"/>
    <property type="match status" value="1"/>
</dbReference>
<evidence type="ECO:0000256" key="8">
    <source>
        <dbReference type="ARBA" id="ARBA00023180"/>
    </source>
</evidence>
<dbReference type="InterPro" id="IPR011625">
    <property type="entry name" value="A2M_N_BRD"/>
</dbReference>
<dbReference type="InterPro" id="IPR040839">
    <property type="entry name" value="MG4"/>
</dbReference>
<keyword evidence="6" id="KW-0722">Serine protease inhibitor</keyword>
<organism evidence="14 15">
    <name type="scientific">Petrolisthes manimaculis</name>
    <dbReference type="NCBI Taxonomy" id="1843537"/>
    <lineage>
        <taxon>Eukaryota</taxon>
        <taxon>Metazoa</taxon>
        <taxon>Ecdysozoa</taxon>
        <taxon>Arthropoda</taxon>
        <taxon>Crustacea</taxon>
        <taxon>Multicrustacea</taxon>
        <taxon>Malacostraca</taxon>
        <taxon>Eumalacostraca</taxon>
        <taxon>Eucarida</taxon>
        <taxon>Decapoda</taxon>
        <taxon>Pleocyemata</taxon>
        <taxon>Anomura</taxon>
        <taxon>Galatheoidea</taxon>
        <taxon>Porcellanidae</taxon>
        <taxon>Petrolisthes</taxon>
    </lineage>
</organism>
<dbReference type="Pfam" id="PF01835">
    <property type="entry name" value="MG2"/>
    <property type="match status" value="1"/>
</dbReference>
<feature type="signal peptide" evidence="10">
    <location>
        <begin position="1"/>
        <end position="17"/>
    </location>
</feature>
<evidence type="ECO:0000256" key="5">
    <source>
        <dbReference type="ARBA" id="ARBA00022729"/>
    </source>
</evidence>
<dbReference type="InterPro" id="IPR050473">
    <property type="entry name" value="A2M/Complement_sys"/>
</dbReference>
<protein>
    <recommendedName>
        <fullName evidence="16">Alpha-2-macroglobulin</fullName>
    </recommendedName>
</protein>
<evidence type="ECO:0000256" key="3">
    <source>
        <dbReference type="ARBA" id="ARBA00022525"/>
    </source>
</evidence>
<evidence type="ECO:0000256" key="9">
    <source>
        <dbReference type="SAM" id="MobiDB-lite"/>
    </source>
</evidence>
<dbReference type="InterPro" id="IPR001599">
    <property type="entry name" value="Macroglobln_a2"/>
</dbReference>
<dbReference type="SUPFAM" id="SSF49410">
    <property type="entry name" value="Alpha-macroglobulin receptor domain"/>
    <property type="match status" value="1"/>
</dbReference>
<dbReference type="Gene3D" id="2.60.40.690">
    <property type="entry name" value="Alpha-macroglobulin, receptor-binding domain"/>
    <property type="match status" value="1"/>
</dbReference>
<keyword evidence="4" id="KW-0646">Protease inhibitor</keyword>
<dbReference type="InterPro" id="IPR011626">
    <property type="entry name" value="Alpha-macroglobulin_TED"/>
</dbReference>
<evidence type="ECO:0000259" key="12">
    <source>
        <dbReference type="SMART" id="SM01360"/>
    </source>
</evidence>
<dbReference type="InterPro" id="IPR047565">
    <property type="entry name" value="Alpha-macroglob_thiol-ester_cl"/>
</dbReference>
<comment type="subcellular location">
    <subcellularLocation>
        <location evidence="1">Secreted</location>
    </subcellularLocation>
</comment>
<feature type="domain" description="Alpha-2-macroglobulin bait region" evidence="11">
    <location>
        <begin position="453"/>
        <end position="612"/>
    </location>
</feature>
<dbReference type="InterPro" id="IPR002890">
    <property type="entry name" value="MG2"/>
</dbReference>
<dbReference type="Pfam" id="PF07678">
    <property type="entry name" value="TED_complement"/>
    <property type="match status" value="1"/>
</dbReference>
<evidence type="ECO:0008006" key="16">
    <source>
        <dbReference type="Google" id="ProtNLM"/>
    </source>
</evidence>
<dbReference type="SUPFAM" id="SSF48239">
    <property type="entry name" value="Terpenoid cyclases/Protein prenyltransferases"/>
    <property type="match status" value="1"/>
</dbReference>
<evidence type="ECO:0000256" key="4">
    <source>
        <dbReference type="ARBA" id="ARBA00022690"/>
    </source>
</evidence>
<dbReference type="SMART" id="SM01359">
    <property type="entry name" value="A2M_N_2"/>
    <property type="match status" value="1"/>
</dbReference>
<feature type="domain" description="Alpha-macroglobulin receptor-binding" evidence="13">
    <location>
        <begin position="1395"/>
        <end position="1483"/>
    </location>
</feature>
<keyword evidence="3" id="KW-0964">Secreted</keyword>
<dbReference type="InterPro" id="IPR041813">
    <property type="entry name" value="A2M_TED"/>
</dbReference>
<accession>A0AAE1PAI3</accession>
<dbReference type="Gene3D" id="2.60.120.1540">
    <property type="match status" value="1"/>
</dbReference>
<reference evidence="14" key="1">
    <citation type="submission" date="2023-11" db="EMBL/GenBank/DDBJ databases">
        <title>Genome assemblies of two species of porcelain crab, Petrolisthes cinctipes and Petrolisthes manimaculis (Anomura: Porcellanidae).</title>
        <authorList>
            <person name="Angst P."/>
        </authorList>
    </citation>
    <scope>NUCLEOTIDE SEQUENCE</scope>
    <source>
        <strain evidence="14">PB745_02</strain>
        <tissue evidence="14">Gill</tissue>
    </source>
</reference>
<dbReference type="Proteomes" id="UP001292094">
    <property type="component" value="Unassembled WGS sequence"/>
</dbReference>
<dbReference type="Pfam" id="PF00207">
    <property type="entry name" value="A2M"/>
    <property type="match status" value="1"/>
</dbReference>
<dbReference type="InterPro" id="IPR009048">
    <property type="entry name" value="A-macroglobulin_rcpt-bd"/>
</dbReference>
<dbReference type="InterPro" id="IPR036595">
    <property type="entry name" value="A-macroglobulin_rcpt-bd_sf"/>
</dbReference>
<dbReference type="Pfam" id="PF17791">
    <property type="entry name" value="MG3"/>
    <property type="match status" value="1"/>
</dbReference>
<evidence type="ECO:0000259" key="11">
    <source>
        <dbReference type="SMART" id="SM01359"/>
    </source>
</evidence>
<dbReference type="GO" id="GO:0004867">
    <property type="term" value="F:serine-type endopeptidase inhibitor activity"/>
    <property type="evidence" value="ECO:0007669"/>
    <property type="project" value="UniProtKB-KW"/>
</dbReference>
<dbReference type="InterPro" id="IPR041555">
    <property type="entry name" value="MG3"/>
</dbReference>
<comment type="caution">
    <text evidence="14">The sequence shown here is derived from an EMBL/GenBank/DDBJ whole genome shotgun (WGS) entry which is preliminary data.</text>
</comment>